<name>A0A2Z6GC96_9PROT</name>
<dbReference type="KEGG" id="fam:OYT1_ch1705"/>
<evidence type="ECO:0000256" key="2">
    <source>
        <dbReference type="PIRNR" id="PIRNR036893"/>
    </source>
</evidence>
<comment type="function">
    <text evidence="2">Involved in the storage or transport of lipids necessary for membrane maintenance under stressful conditions. Displays a binding preference for lysophospholipids.</text>
</comment>
<dbReference type="PIRSF" id="PIRSF036893">
    <property type="entry name" value="Lipocalin_ApoD"/>
    <property type="match status" value="1"/>
</dbReference>
<comment type="similarity">
    <text evidence="1 2">Belongs to the calycin superfamily. Lipocalin family.</text>
</comment>
<dbReference type="AlphaFoldDB" id="A0A2Z6GC96"/>
<feature type="chain" id="PRO_5017106941" description="Outer membrane lipoprotein Blc" evidence="2">
    <location>
        <begin position="30"/>
        <end position="200"/>
    </location>
</feature>
<gene>
    <name evidence="4" type="ORF">OYT1_ch1705</name>
</gene>
<comment type="subunit">
    <text evidence="2">Homodimer.</text>
</comment>
<dbReference type="InterPro" id="IPR002446">
    <property type="entry name" value="Lipocalin_bac"/>
</dbReference>
<dbReference type="PANTHER" id="PTHR10612:SF34">
    <property type="entry name" value="APOLIPOPROTEIN D"/>
    <property type="match status" value="1"/>
</dbReference>
<feature type="domain" description="Lipocalin/cytosolic fatty-acid binding" evidence="3">
    <location>
        <begin position="38"/>
        <end position="181"/>
    </location>
</feature>
<dbReference type="PANTHER" id="PTHR10612">
    <property type="entry name" value="APOLIPOPROTEIN D"/>
    <property type="match status" value="1"/>
</dbReference>
<dbReference type="InterPro" id="IPR022272">
    <property type="entry name" value="Lipocalin_CS"/>
</dbReference>
<dbReference type="GO" id="GO:0006950">
    <property type="term" value="P:response to stress"/>
    <property type="evidence" value="ECO:0007669"/>
    <property type="project" value="UniProtKB-ARBA"/>
</dbReference>
<comment type="subcellular location">
    <subcellularLocation>
        <location evidence="2">Cell outer membrane</location>
    </subcellularLocation>
</comment>
<dbReference type="InterPro" id="IPR047202">
    <property type="entry name" value="Lipocalin_Blc-like_dom"/>
</dbReference>
<keyword evidence="2" id="KW-0446">Lipid-binding</keyword>
<dbReference type="SUPFAM" id="SSF50814">
    <property type="entry name" value="Lipocalins"/>
    <property type="match status" value="1"/>
</dbReference>
<dbReference type="Proteomes" id="UP000033070">
    <property type="component" value="Chromosome"/>
</dbReference>
<feature type="signal peptide" evidence="2">
    <location>
        <begin position="1"/>
        <end position="29"/>
    </location>
</feature>
<evidence type="ECO:0000259" key="3">
    <source>
        <dbReference type="Pfam" id="PF08212"/>
    </source>
</evidence>
<proteinExistence type="inferred from homology"/>
<accession>A0A2Z6GC96</accession>
<dbReference type="RefSeq" id="WP_197714075.1">
    <property type="nucleotide sequence ID" value="NZ_AP018738.1"/>
</dbReference>
<dbReference type="InterPro" id="IPR022271">
    <property type="entry name" value="Lipocalin_ApoD"/>
</dbReference>
<dbReference type="GO" id="GO:0009279">
    <property type="term" value="C:cell outer membrane"/>
    <property type="evidence" value="ECO:0007669"/>
    <property type="project" value="UniProtKB-SubCell"/>
</dbReference>
<evidence type="ECO:0000313" key="4">
    <source>
        <dbReference type="EMBL" id="BBE51243.1"/>
    </source>
</evidence>
<keyword evidence="5" id="KW-1185">Reference proteome</keyword>
<evidence type="ECO:0000256" key="1">
    <source>
        <dbReference type="ARBA" id="ARBA00006889"/>
    </source>
</evidence>
<evidence type="ECO:0000313" key="5">
    <source>
        <dbReference type="Proteomes" id="UP000033070"/>
    </source>
</evidence>
<dbReference type="PROSITE" id="PS00213">
    <property type="entry name" value="LIPOCALIN"/>
    <property type="match status" value="1"/>
</dbReference>
<dbReference type="InterPro" id="IPR000566">
    <property type="entry name" value="Lipocln_cytosolic_FA-bd_dom"/>
</dbReference>
<keyword evidence="2" id="KW-0732">Signal</keyword>
<reference evidence="4 5" key="1">
    <citation type="submission" date="2018-06" db="EMBL/GenBank/DDBJ databases">
        <title>OYT1 Genome Sequencing.</title>
        <authorList>
            <person name="Kato S."/>
            <person name="Itoh T."/>
            <person name="Ohkuma M."/>
        </authorList>
    </citation>
    <scope>NUCLEOTIDE SEQUENCE [LARGE SCALE GENOMIC DNA]</scope>
    <source>
        <strain evidence="4 5">OYT1</strain>
    </source>
</reference>
<dbReference type="CDD" id="cd19438">
    <property type="entry name" value="lipocalin_Blc-like"/>
    <property type="match status" value="1"/>
</dbReference>
<protein>
    <recommendedName>
        <fullName evidence="2">Outer membrane lipoprotein Blc</fullName>
    </recommendedName>
</protein>
<dbReference type="GO" id="GO:0008289">
    <property type="term" value="F:lipid binding"/>
    <property type="evidence" value="ECO:0007669"/>
    <property type="project" value="UniProtKB-UniRule"/>
</dbReference>
<keyword evidence="2" id="KW-0998">Cell outer membrane</keyword>
<dbReference type="Pfam" id="PF08212">
    <property type="entry name" value="Lipocalin_2"/>
    <property type="match status" value="1"/>
</dbReference>
<keyword evidence="2 4" id="KW-0449">Lipoprotein</keyword>
<dbReference type="Gene3D" id="2.40.128.20">
    <property type="match status" value="1"/>
</dbReference>
<sequence length="200" mass="22184">MLPFKSAQCLRVLKQCAFSILLLPPLVMAQPLDTVPHVDLNRYLGKWYEIASIPQYFQRQCVRDVSAEYAAAGGNISVINRCITANGETKIARGQARVVDKVSQAKLEVTFVKLFGWLYLLGGDYWVIDLAEDYRYAVVGHPTLKYAWILAAKPQLSTTDLAGIESRLQQKNYDTCGILTTIQTGGASAKQPLCEAVRAK</sequence>
<dbReference type="EMBL" id="AP018738">
    <property type="protein sequence ID" value="BBE51243.1"/>
    <property type="molecule type" value="Genomic_DNA"/>
</dbReference>
<dbReference type="InterPro" id="IPR012674">
    <property type="entry name" value="Calycin"/>
</dbReference>
<organism evidence="4 5">
    <name type="scientific">Ferriphaselus amnicola</name>
    <dbReference type="NCBI Taxonomy" id="1188319"/>
    <lineage>
        <taxon>Bacteria</taxon>
        <taxon>Pseudomonadati</taxon>
        <taxon>Pseudomonadota</taxon>
        <taxon>Betaproteobacteria</taxon>
        <taxon>Nitrosomonadales</taxon>
        <taxon>Gallionellaceae</taxon>
        <taxon>Ferriphaselus</taxon>
    </lineage>
</organism>
<keyword evidence="2" id="KW-0472">Membrane</keyword>
<dbReference type="PRINTS" id="PR01171">
    <property type="entry name" value="BCTLIPOCALIN"/>
</dbReference>